<proteinExistence type="predicted"/>
<organism evidence="1 2">
    <name type="scientific">Mesorhizobium australicum</name>
    <dbReference type="NCBI Taxonomy" id="536018"/>
    <lineage>
        <taxon>Bacteria</taxon>
        <taxon>Pseudomonadati</taxon>
        <taxon>Pseudomonadota</taxon>
        <taxon>Alphaproteobacteria</taxon>
        <taxon>Hyphomicrobiales</taxon>
        <taxon>Phyllobacteriaceae</taxon>
        <taxon>Mesorhizobium</taxon>
    </lineage>
</organism>
<evidence type="ECO:0000313" key="1">
    <source>
        <dbReference type="EMBL" id="SMH57248.1"/>
    </source>
</evidence>
<dbReference type="OrthoDB" id="8029632at2"/>
<evidence type="ECO:0000313" key="2">
    <source>
        <dbReference type="Proteomes" id="UP000193083"/>
    </source>
</evidence>
<protein>
    <submittedName>
        <fullName evidence="1">Uncharacterized protein</fullName>
    </submittedName>
</protein>
<keyword evidence="2" id="KW-1185">Reference proteome</keyword>
<dbReference type="AlphaFoldDB" id="A0A1X7PZT4"/>
<dbReference type="RefSeq" id="WP_085467276.1">
    <property type="nucleotide sequence ID" value="NZ_FXBL01000004.1"/>
</dbReference>
<dbReference type="Proteomes" id="UP000193083">
    <property type="component" value="Unassembled WGS sequence"/>
</dbReference>
<sequence length="214" mass="22193">MGDTANMPPLSGEIMAGDAHRDAQTQTVASPDVVDAEFVTIPRGPAAVSAFAAPDIPTVRPVQPPAGMDVLTAKAAQANGSRRAGIGFWATGLVAAAAAFWMSGGHTLSRHLPLMRGEAETVRIAGLTSRVADTATGPRLFIDGEVRNTAVDGVVSPDLMINVTAQDGLVTRYRLTTGAGRMASGESRRFSSRLDAPEAGVRSVTVTLDKEGLN</sequence>
<accession>A0A1X7PZT4</accession>
<reference evidence="1 2" key="1">
    <citation type="submission" date="2017-04" db="EMBL/GenBank/DDBJ databases">
        <authorList>
            <person name="Afonso C.L."/>
            <person name="Miller P.J."/>
            <person name="Scott M.A."/>
            <person name="Spackman E."/>
            <person name="Goraichik I."/>
            <person name="Dimitrov K.M."/>
            <person name="Suarez D.L."/>
            <person name="Swayne D.E."/>
        </authorList>
    </citation>
    <scope>NUCLEOTIDE SEQUENCE [LARGE SCALE GENOMIC DNA]</scope>
    <source>
        <strain evidence="1 2">B5P</strain>
    </source>
</reference>
<name>A0A1X7PZT4_9HYPH</name>
<dbReference type="EMBL" id="FXBL01000004">
    <property type="protein sequence ID" value="SMH57248.1"/>
    <property type="molecule type" value="Genomic_DNA"/>
</dbReference>
<gene>
    <name evidence="1" type="ORF">SAMN02982922_5717</name>
</gene>